<sequence>MNRTYLQQRLKTNIIVQWLYMKYVCYYSKRFLANPEIWKKYQLNKLTTILSYAQQHCTYYKRIIRGKVDTSNSITLLKSLPLLDKNIIRHQEKNVYSDEITDNWKVWLNTGGSTGEPLHFPALYKGLPVEGVCQMMLYMKMGYQWGDIIVSFDGCRIKDEDRSRNIYWQMGNANFPFGKKNFSTLYLDNNSVKYYWEELKRTKPAFIRGYPSGIMEMCKLAMNTGIVMDLKLKGVYLTSESFTQDEKNFISSYFKCPVYGQYGHTESSIFAIQNPADEVYYCSPIYGYTEVVDQKGQHVNIGEQGEVVVTGFVEYGLPFIRYKTGDLAIYGGETELGETILTKLLGREVDCIYNKGGKKIYLVGFIFGGHIRAFNYIQTWQLHQYEVGKVEMYIVKAREYSDNVEKEIVNLFVCNGFELIIHYVDFIEKTNRGKQRFLIQELK</sequence>
<dbReference type="SUPFAM" id="SSF56801">
    <property type="entry name" value="Acetyl-CoA synthetase-like"/>
    <property type="match status" value="1"/>
</dbReference>
<dbReference type="EMBL" id="WDAY01000012">
    <property type="protein sequence ID" value="KAB6561839.1"/>
    <property type="molecule type" value="Genomic_DNA"/>
</dbReference>
<dbReference type="Gene3D" id="3.40.50.12780">
    <property type="entry name" value="N-terminal domain of ligase-like"/>
    <property type="match status" value="1"/>
</dbReference>
<dbReference type="RefSeq" id="WP_175324385.1">
    <property type="nucleotide sequence ID" value="NZ_CAXTBS010000140.1"/>
</dbReference>
<dbReference type="Proteomes" id="UP000437431">
    <property type="component" value="Unassembled WGS sequence"/>
</dbReference>
<proteinExistence type="predicted"/>
<organism evidence="1 2">
    <name type="scientific">Phocaeicola vulgatus</name>
    <name type="common">Bacteroides vulgatus</name>
    <dbReference type="NCBI Taxonomy" id="821"/>
    <lineage>
        <taxon>Bacteria</taxon>
        <taxon>Pseudomonadati</taxon>
        <taxon>Bacteroidota</taxon>
        <taxon>Bacteroidia</taxon>
        <taxon>Bacteroidales</taxon>
        <taxon>Bacteroidaceae</taxon>
        <taxon>Phocaeicola</taxon>
    </lineage>
</organism>
<comment type="caution">
    <text evidence="1">The sequence shown here is derived from an EMBL/GenBank/DDBJ whole genome shotgun (WGS) entry which is preliminary data.</text>
</comment>
<dbReference type="AlphaFoldDB" id="A0A7J5RKL4"/>
<protein>
    <submittedName>
        <fullName evidence="1">AMP-binding protein</fullName>
    </submittedName>
</protein>
<dbReference type="PANTHER" id="PTHR36932:SF1">
    <property type="entry name" value="CAPSULAR POLYSACCHARIDE BIOSYNTHESIS PROTEIN"/>
    <property type="match status" value="1"/>
</dbReference>
<gene>
    <name evidence="1" type="ORF">GAY79_07365</name>
</gene>
<dbReference type="PANTHER" id="PTHR36932">
    <property type="entry name" value="CAPSULAR POLYSACCHARIDE BIOSYNTHESIS PROTEIN"/>
    <property type="match status" value="1"/>
</dbReference>
<evidence type="ECO:0000313" key="1">
    <source>
        <dbReference type="EMBL" id="KAB6561839.1"/>
    </source>
</evidence>
<evidence type="ECO:0000313" key="2">
    <source>
        <dbReference type="Proteomes" id="UP000437431"/>
    </source>
</evidence>
<dbReference type="InterPro" id="IPR042099">
    <property type="entry name" value="ANL_N_sf"/>
</dbReference>
<reference evidence="1 2" key="1">
    <citation type="journal article" date="2019" name="Nat. Med.">
        <title>A library of human gut bacterial isolates paired with longitudinal multiomics data enables mechanistic microbiome research.</title>
        <authorList>
            <person name="Poyet M."/>
            <person name="Groussin M."/>
            <person name="Gibbons S.M."/>
            <person name="Avila-Pacheco J."/>
            <person name="Jiang X."/>
            <person name="Kearney S.M."/>
            <person name="Perrotta A.R."/>
            <person name="Berdy B."/>
            <person name="Zhao S."/>
            <person name="Lieberman T.D."/>
            <person name="Swanson P.K."/>
            <person name="Smith M."/>
            <person name="Roesemann S."/>
            <person name="Alexander J.E."/>
            <person name="Rich S.A."/>
            <person name="Livny J."/>
            <person name="Vlamakis H."/>
            <person name="Clish C."/>
            <person name="Bullock K."/>
            <person name="Deik A."/>
            <person name="Scott J."/>
            <person name="Pierce K.A."/>
            <person name="Xavier R.J."/>
            <person name="Alm E.J."/>
        </authorList>
    </citation>
    <scope>NUCLEOTIDE SEQUENCE [LARGE SCALE GENOMIC DNA]</scope>
    <source>
        <strain evidence="1 2">BIOML-A111</strain>
    </source>
</reference>
<dbReference type="InterPro" id="IPR053158">
    <property type="entry name" value="CapK_Type1_Caps_Biosynth"/>
</dbReference>
<accession>A0A7J5RKL4</accession>
<name>A0A7J5RKL4_PHOVU</name>